<dbReference type="SUPFAM" id="SSF103190">
    <property type="entry name" value="Sensory domain-like"/>
    <property type="match status" value="1"/>
</dbReference>
<keyword evidence="20" id="KW-0464">Manganese</keyword>
<dbReference type="Gene3D" id="1.10.287.130">
    <property type="match status" value="1"/>
</dbReference>
<comment type="caution">
    <text evidence="27">The sequence shown here is derived from an EMBL/GenBank/DDBJ whole genome shotgun (WGS) entry which is preliminary data.</text>
</comment>
<protein>
    <recommendedName>
        <fullName evidence="21">Signal transduction histidine-protein kinase/phosphatase MprB</fullName>
        <ecNumber evidence="5">2.7.13.3</ecNumber>
    </recommendedName>
    <alternativeName>
        <fullName evidence="22">Mycobacterial persistence regulator B</fullName>
    </alternativeName>
</protein>
<dbReference type="InterPro" id="IPR004358">
    <property type="entry name" value="Sig_transdc_His_kin-like_C"/>
</dbReference>
<evidence type="ECO:0000313" key="28">
    <source>
        <dbReference type="Proteomes" id="UP000298173"/>
    </source>
</evidence>
<evidence type="ECO:0000259" key="25">
    <source>
        <dbReference type="PROSITE" id="PS50109"/>
    </source>
</evidence>
<feature type="transmembrane region" description="Helical" evidence="24">
    <location>
        <begin position="169"/>
        <end position="188"/>
    </location>
</feature>
<comment type="cofactor">
    <cofactor evidence="3">
        <name>Mg(2+)</name>
        <dbReference type="ChEBI" id="CHEBI:18420"/>
    </cofactor>
</comment>
<dbReference type="SMART" id="SM00387">
    <property type="entry name" value="HATPase_c"/>
    <property type="match status" value="1"/>
</dbReference>
<evidence type="ECO:0000259" key="26">
    <source>
        <dbReference type="PROSITE" id="PS50885"/>
    </source>
</evidence>
<comment type="subcellular location">
    <subcellularLocation>
        <location evidence="4">Cell membrane</location>
        <topology evidence="4">Multi-pass membrane protein</topology>
    </subcellularLocation>
</comment>
<dbReference type="RefSeq" id="WP_134504798.1">
    <property type="nucleotide sequence ID" value="NZ_SOEY01000035.1"/>
</dbReference>
<feature type="region of interest" description="Disordered" evidence="23">
    <location>
        <begin position="480"/>
        <end position="503"/>
    </location>
</feature>
<reference evidence="27 28" key="1">
    <citation type="submission" date="2019-03" db="EMBL/GenBank/DDBJ databases">
        <title>Genomics of glacier-inhabiting Cryobacterium strains.</title>
        <authorList>
            <person name="Liu Q."/>
            <person name="Xin Y.-H."/>
        </authorList>
    </citation>
    <scope>NUCLEOTIDE SEQUENCE [LARGE SCALE GENOMIC DNA]</scope>
    <source>
        <strain evidence="27 28">HLT2-23</strain>
    </source>
</reference>
<evidence type="ECO:0000256" key="20">
    <source>
        <dbReference type="ARBA" id="ARBA00023211"/>
    </source>
</evidence>
<keyword evidence="13" id="KW-0067">ATP-binding</keyword>
<dbReference type="SUPFAM" id="SSF47384">
    <property type="entry name" value="Homodimeric domain of signal transducing histidine kinase"/>
    <property type="match status" value="1"/>
</dbReference>
<keyword evidence="16 24" id="KW-1133">Transmembrane helix</keyword>
<dbReference type="EC" id="2.7.13.3" evidence="5"/>
<evidence type="ECO:0000256" key="11">
    <source>
        <dbReference type="ARBA" id="ARBA00022777"/>
    </source>
</evidence>
<evidence type="ECO:0000256" key="1">
    <source>
        <dbReference type="ARBA" id="ARBA00000085"/>
    </source>
</evidence>
<keyword evidence="17" id="KW-0902">Two-component regulatory system</keyword>
<dbReference type="InterPro" id="IPR003594">
    <property type="entry name" value="HATPase_dom"/>
</dbReference>
<dbReference type="OrthoDB" id="9786919at2"/>
<evidence type="ECO:0000256" key="13">
    <source>
        <dbReference type="ARBA" id="ARBA00022840"/>
    </source>
</evidence>
<dbReference type="Gene3D" id="6.10.340.10">
    <property type="match status" value="1"/>
</dbReference>
<dbReference type="PANTHER" id="PTHR44936:SF9">
    <property type="entry name" value="SENSOR PROTEIN CREC"/>
    <property type="match status" value="1"/>
</dbReference>
<dbReference type="SUPFAM" id="SSF55874">
    <property type="entry name" value="ATPase domain of HSP90 chaperone/DNA topoisomerase II/histidine kinase"/>
    <property type="match status" value="1"/>
</dbReference>
<evidence type="ECO:0000256" key="17">
    <source>
        <dbReference type="ARBA" id="ARBA00023012"/>
    </source>
</evidence>
<keyword evidence="6" id="KW-1003">Cell membrane</keyword>
<feature type="domain" description="Histidine kinase" evidence="25">
    <location>
        <begin position="251"/>
        <end position="481"/>
    </location>
</feature>
<evidence type="ECO:0000256" key="21">
    <source>
        <dbReference type="ARBA" id="ARBA00040454"/>
    </source>
</evidence>
<keyword evidence="15" id="KW-0904">Protein phosphatase</keyword>
<keyword evidence="24" id="KW-0472">Membrane</keyword>
<keyword evidence="12" id="KW-0378">Hydrolase</keyword>
<sequence length="503" mass="53624">MKWRLMAAFIAVTLLMLLVQDVPLSRYLRTVERDRIITSLERDAFVLAGRSEEALESAIADDDSGLAALARTYRDSGGARVVIVNTAGTAIATSDDDQSSIGNDYASRPEITGALGGQIMSGSRYSDTLQVQLLYVTVPVFSGDEVYGAVRLTYPEQVVDDAVNDQIRMLGIVALTTVLLAGIVGYIFSTSVTRRLKLLKDATERLSSGDLSARADESSGAPELRSLSRSFNIMAERLDTLLQEQRRFAADASHQLRTPLTALRLKLERAGSLVSTDPAGAAVRLAAAEAEADRLGTIVEGLLLLSRTEGRSTTLVTVDLAEIARERVEQWQALAQESAVTIRYDGPLTASISAVSTAAEQILDNYVDNALSVSPGNTTIIVRVTTKVPAARVDRPGRHHGPALPVTVTVQLEVLDEGPGLNVEDCSRAFDRFWRARSDSAGSGLGLAIVAQLAKASRATVALVPRGTGGLAASATFTAARPAREGATERAEPQGLRDGSGHR</sequence>
<dbReference type="SMART" id="SM00388">
    <property type="entry name" value="HisKA"/>
    <property type="match status" value="1"/>
</dbReference>
<keyword evidence="10" id="KW-0547">Nucleotide-binding</keyword>
<evidence type="ECO:0000256" key="7">
    <source>
        <dbReference type="ARBA" id="ARBA00022553"/>
    </source>
</evidence>
<dbReference type="CDD" id="cd00082">
    <property type="entry name" value="HisKA"/>
    <property type="match status" value="1"/>
</dbReference>
<comment type="cofactor">
    <cofactor evidence="2">
        <name>Mn(2+)</name>
        <dbReference type="ChEBI" id="CHEBI:29035"/>
    </cofactor>
</comment>
<dbReference type="Pfam" id="PF00672">
    <property type="entry name" value="HAMP"/>
    <property type="match status" value="1"/>
</dbReference>
<keyword evidence="28" id="KW-1185">Reference proteome</keyword>
<dbReference type="GO" id="GO:0000155">
    <property type="term" value="F:phosphorelay sensor kinase activity"/>
    <property type="evidence" value="ECO:0007669"/>
    <property type="project" value="InterPro"/>
</dbReference>
<keyword evidence="8" id="KW-0808">Transferase</keyword>
<organism evidence="27 28">
    <name type="scientific">Cryobacterium glaciale</name>
    <dbReference type="NCBI Taxonomy" id="1259145"/>
    <lineage>
        <taxon>Bacteria</taxon>
        <taxon>Bacillati</taxon>
        <taxon>Actinomycetota</taxon>
        <taxon>Actinomycetes</taxon>
        <taxon>Micrococcales</taxon>
        <taxon>Microbacteriaceae</taxon>
        <taxon>Cryobacterium</taxon>
    </lineage>
</organism>
<evidence type="ECO:0000256" key="24">
    <source>
        <dbReference type="SAM" id="Phobius"/>
    </source>
</evidence>
<feature type="domain" description="HAMP" evidence="26">
    <location>
        <begin position="190"/>
        <end position="243"/>
    </location>
</feature>
<evidence type="ECO:0000256" key="10">
    <source>
        <dbReference type="ARBA" id="ARBA00022741"/>
    </source>
</evidence>
<evidence type="ECO:0000256" key="22">
    <source>
        <dbReference type="ARBA" id="ARBA00041776"/>
    </source>
</evidence>
<keyword evidence="9 24" id="KW-0812">Transmembrane</keyword>
<evidence type="ECO:0000256" key="19">
    <source>
        <dbReference type="ARBA" id="ARBA00023026"/>
    </source>
</evidence>
<evidence type="ECO:0000256" key="2">
    <source>
        <dbReference type="ARBA" id="ARBA00001936"/>
    </source>
</evidence>
<dbReference type="SUPFAM" id="SSF158472">
    <property type="entry name" value="HAMP domain-like"/>
    <property type="match status" value="1"/>
</dbReference>
<dbReference type="GO" id="GO:0004721">
    <property type="term" value="F:phosphoprotein phosphatase activity"/>
    <property type="evidence" value="ECO:0007669"/>
    <property type="project" value="UniProtKB-KW"/>
</dbReference>
<evidence type="ECO:0000256" key="14">
    <source>
        <dbReference type="ARBA" id="ARBA00022842"/>
    </source>
</evidence>
<proteinExistence type="predicted"/>
<keyword evidence="14" id="KW-0460">Magnesium</keyword>
<dbReference type="PROSITE" id="PS50885">
    <property type="entry name" value="HAMP"/>
    <property type="match status" value="1"/>
</dbReference>
<dbReference type="InterPro" id="IPR050980">
    <property type="entry name" value="2C_sensor_his_kinase"/>
</dbReference>
<dbReference type="SMART" id="SM00304">
    <property type="entry name" value="HAMP"/>
    <property type="match status" value="1"/>
</dbReference>
<keyword evidence="11" id="KW-0418">Kinase</keyword>
<dbReference type="PROSITE" id="PS50109">
    <property type="entry name" value="HIS_KIN"/>
    <property type="match status" value="1"/>
</dbReference>
<dbReference type="InterPro" id="IPR005467">
    <property type="entry name" value="His_kinase_dom"/>
</dbReference>
<evidence type="ECO:0000256" key="5">
    <source>
        <dbReference type="ARBA" id="ARBA00012438"/>
    </source>
</evidence>
<dbReference type="InterPro" id="IPR036097">
    <property type="entry name" value="HisK_dim/P_sf"/>
</dbReference>
<keyword evidence="19" id="KW-0843">Virulence</keyword>
<dbReference type="PRINTS" id="PR00344">
    <property type="entry name" value="BCTRLSENSOR"/>
</dbReference>
<evidence type="ECO:0000256" key="9">
    <source>
        <dbReference type="ARBA" id="ARBA00022692"/>
    </source>
</evidence>
<name>A0A4R8UNW8_9MICO</name>
<accession>A0A4R8UNW8</accession>
<evidence type="ECO:0000256" key="4">
    <source>
        <dbReference type="ARBA" id="ARBA00004651"/>
    </source>
</evidence>
<dbReference type="Pfam" id="PF02518">
    <property type="entry name" value="HATPase_c"/>
    <property type="match status" value="1"/>
</dbReference>
<dbReference type="InterPro" id="IPR029151">
    <property type="entry name" value="Sensor-like_sf"/>
</dbReference>
<dbReference type="Proteomes" id="UP000298173">
    <property type="component" value="Unassembled WGS sequence"/>
</dbReference>
<comment type="catalytic activity">
    <reaction evidence="1">
        <text>ATP + protein L-histidine = ADP + protein N-phospho-L-histidine.</text>
        <dbReference type="EC" id="2.7.13.3"/>
    </reaction>
</comment>
<evidence type="ECO:0000256" key="16">
    <source>
        <dbReference type="ARBA" id="ARBA00022989"/>
    </source>
</evidence>
<dbReference type="Pfam" id="PF00512">
    <property type="entry name" value="HisKA"/>
    <property type="match status" value="1"/>
</dbReference>
<evidence type="ECO:0000256" key="6">
    <source>
        <dbReference type="ARBA" id="ARBA00022475"/>
    </source>
</evidence>
<dbReference type="InterPro" id="IPR003661">
    <property type="entry name" value="HisK_dim/P_dom"/>
</dbReference>
<evidence type="ECO:0000256" key="23">
    <source>
        <dbReference type="SAM" id="MobiDB-lite"/>
    </source>
</evidence>
<dbReference type="GO" id="GO:0005524">
    <property type="term" value="F:ATP binding"/>
    <property type="evidence" value="ECO:0007669"/>
    <property type="project" value="UniProtKB-KW"/>
</dbReference>
<dbReference type="GO" id="GO:0005886">
    <property type="term" value="C:plasma membrane"/>
    <property type="evidence" value="ECO:0007669"/>
    <property type="project" value="UniProtKB-SubCell"/>
</dbReference>
<evidence type="ECO:0000256" key="18">
    <source>
        <dbReference type="ARBA" id="ARBA00023016"/>
    </source>
</evidence>
<evidence type="ECO:0000256" key="8">
    <source>
        <dbReference type="ARBA" id="ARBA00022679"/>
    </source>
</evidence>
<evidence type="ECO:0000313" key="27">
    <source>
        <dbReference type="EMBL" id="TFB67783.1"/>
    </source>
</evidence>
<keyword evidence="7" id="KW-0597">Phosphoprotein</keyword>
<dbReference type="InterPro" id="IPR036890">
    <property type="entry name" value="HATPase_C_sf"/>
</dbReference>
<feature type="compositionally biased region" description="Basic and acidic residues" evidence="23">
    <location>
        <begin position="482"/>
        <end position="492"/>
    </location>
</feature>
<dbReference type="Gene3D" id="3.30.450.20">
    <property type="entry name" value="PAS domain"/>
    <property type="match status" value="1"/>
</dbReference>
<keyword evidence="18" id="KW-0346">Stress response</keyword>
<evidence type="ECO:0000256" key="12">
    <source>
        <dbReference type="ARBA" id="ARBA00022801"/>
    </source>
</evidence>
<gene>
    <name evidence="27" type="ORF">E3O06_17325</name>
</gene>
<evidence type="ECO:0000256" key="3">
    <source>
        <dbReference type="ARBA" id="ARBA00001946"/>
    </source>
</evidence>
<dbReference type="Gene3D" id="3.30.565.10">
    <property type="entry name" value="Histidine kinase-like ATPase, C-terminal domain"/>
    <property type="match status" value="1"/>
</dbReference>
<dbReference type="EMBL" id="SOEY01000035">
    <property type="protein sequence ID" value="TFB67783.1"/>
    <property type="molecule type" value="Genomic_DNA"/>
</dbReference>
<dbReference type="InterPro" id="IPR003660">
    <property type="entry name" value="HAMP_dom"/>
</dbReference>
<dbReference type="PANTHER" id="PTHR44936">
    <property type="entry name" value="SENSOR PROTEIN CREC"/>
    <property type="match status" value="1"/>
</dbReference>
<evidence type="ECO:0000256" key="15">
    <source>
        <dbReference type="ARBA" id="ARBA00022912"/>
    </source>
</evidence>
<dbReference type="CDD" id="cd06225">
    <property type="entry name" value="HAMP"/>
    <property type="match status" value="1"/>
</dbReference>
<dbReference type="AlphaFoldDB" id="A0A4R8UNW8"/>